<keyword evidence="7" id="KW-0547">Nucleotide-binding</keyword>
<dbReference type="CDD" id="cd00082">
    <property type="entry name" value="HisKA"/>
    <property type="match status" value="1"/>
</dbReference>
<dbReference type="Proteomes" id="UP000000483">
    <property type="component" value="Chromosome"/>
</dbReference>
<dbReference type="STRING" id="880072.Desac_2707"/>
<dbReference type="InterPro" id="IPR005467">
    <property type="entry name" value="His_kinase_dom"/>
</dbReference>
<evidence type="ECO:0000313" key="15">
    <source>
        <dbReference type="Proteomes" id="UP000000483"/>
    </source>
</evidence>
<dbReference type="Pfam" id="PF02518">
    <property type="entry name" value="HATPase_c"/>
    <property type="match status" value="1"/>
</dbReference>
<dbReference type="SMART" id="SM00387">
    <property type="entry name" value="HATPase_c"/>
    <property type="match status" value="1"/>
</dbReference>
<dbReference type="InterPro" id="IPR004358">
    <property type="entry name" value="Sig_transdc_His_kin-like_C"/>
</dbReference>
<dbReference type="KEGG" id="dao:Desac_2707"/>
<evidence type="ECO:0000256" key="10">
    <source>
        <dbReference type="ARBA" id="ARBA00023012"/>
    </source>
</evidence>
<dbReference type="InterPro" id="IPR036097">
    <property type="entry name" value="HisK_dim/P_sf"/>
</dbReference>
<gene>
    <name evidence="14" type="ordered locus">Desac_2707</name>
</gene>
<dbReference type="EMBL" id="CP002629">
    <property type="protein sequence ID" value="AEB10521.1"/>
    <property type="molecule type" value="Genomic_DNA"/>
</dbReference>
<evidence type="ECO:0000256" key="7">
    <source>
        <dbReference type="ARBA" id="ARBA00022741"/>
    </source>
</evidence>
<accession>F2NIP6</accession>
<dbReference type="CDD" id="cd00075">
    <property type="entry name" value="HATPase"/>
    <property type="match status" value="1"/>
</dbReference>
<protein>
    <recommendedName>
        <fullName evidence="3">histidine kinase</fullName>
        <ecNumber evidence="3">2.7.13.3</ecNumber>
    </recommendedName>
</protein>
<evidence type="ECO:0000313" key="14">
    <source>
        <dbReference type="EMBL" id="AEB10521.1"/>
    </source>
</evidence>
<dbReference type="GO" id="GO:0000156">
    <property type="term" value="F:phosphorelay response regulator activity"/>
    <property type="evidence" value="ECO:0007669"/>
    <property type="project" value="TreeGrafter"/>
</dbReference>
<dbReference type="PROSITE" id="PS50885">
    <property type="entry name" value="HAMP"/>
    <property type="match status" value="1"/>
</dbReference>
<dbReference type="InterPro" id="IPR003661">
    <property type="entry name" value="HisK_dim/P_dom"/>
</dbReference>
<evidence type="ECO:0000256" key="2">
    <source>
        <dbReference type="ARBA" id="ARBA00004236"/>
    </source>
</evidence>
<dbReference type="InterPro" id="IPR003660">
    <property type="entry name" value="HAMP_dom"/>
</dbReference>
<dbReference type="SUPFAM" id="SSF55874">
    <property type="entry name" value="ATPase domain of HSP90 chaperone/DNA topoisomerase II/histidine kinase"/>
    <property type="match status" value="1"/>
</dbReference>
<organism evidence="14 15">
    <name type="scientific">Desulfobacca acetoxidans (strain ATCC 700848 / DSM 11109 / ASRB2)</name>
    <dbReference type="NCBI Taxonomy" id="880072"/>
    <lineage>
        <taxon>Bacteria</taxon>
        <taxon>Pseudomonadati</taxon>
        <taxon>Thermodesulfobacteriota</taxon>
        <taxon>Desulfobaccia</taxon>
        <taxon>Desulfobaccales</taxon>
        <taxon>Desulfobaccaceae</taxon>
        <taxon>Desulfobacca</taxon>
    </lineage>
</organism>
<reference evidence="15" key="2">
    <citation type="submission" date="2011-03" db="EMBL/GenBank/DDBJ databases">
        <title>The complete genome of Desulfobacca acetoxidans DSM 11109.</title>
        <authorList>
            <consortium name="US DOE Joint Genome Institute (JGI-PGF)"/>
            <person name="Lucas S."/>
            <person name="Copeland A."/>
            <person name="Lapidus A."/>
            <person name="Bruce D."/>
            <person name="Goodwin L."/>
            <person name="Pitluck S."/>
            <person name="Peters L."/>
            <person name="Kyrpides N."/>
            <person name="Mavromatis K."/>
            <person name="Ivanova N."/>
            <person name="Ovchinnikova G."/>
            <person name="Teshima H."/>
            <person name="Detter J.C."/>
            <person name="Han C."/>
            <person name="Land M."/>
            <person name="Hauser L."/>
            <person name="Markowitz V."/>
            <person name="Cheng J.-F."/>
            <person name="Hugenholtz P."/>
            <person name="Woyke T."/>
            <person name="Wu D."/>
            <person name="Spring S."/>
            <person name="Schueler E."/>
            <person name="Brambilla E."/>
            <person name="Klenk H.-P."/>
            <person name="Eisen J.A."/>
        </authorList>
    </citation>
    <scope>NUCLEOTIDE SEQUENCE [LARGE SCALE GENOMIC DNA]</scope>
    <source>
        <strain evidence="15">ATCC 700848 / DSM 11109 / ASRB2</strain>
    </source>
</reference>
<dbReference type="GO" id="GO:0005886">
    <property type="term" value="C:plasma membrane"/>
    <property type="evidence" value="ECO:0007669"/>
    <property type="project" value="UniProtKB-SubCell"/>
</dbReference>
<dbReference type="EC" id="2.7.13.3" evidence="3"/>
<dbReference type="PANTHER" id="PTHR42878">
    <property type="entry name" value="TWO-COMPONENT HISTIDINE KINASE"/>
    <property type="match status" value="1"/>
</dbReference>
<dbReference type="Gene3D" id="3.30.565.10">
    <property type="entry name" value="Histidine kinase-like ATPase, C-terminal domain"/>
    <property type="match status" value="1"/>
</dbReference>
<proteinExistence type="predicted"/>
<name>F2NIP6_DESAR</name>
<dbReference type="GO" id="GO:0007234">
    <property type="term" value="P:osmosensory signaling via phosphorelay pathway"/>
    <property type="evidence" value="ECO:0007669"/>
    <property type="project" value="TreeGrafter"/>
</dbReference>
<evidence type="ECO:0000256" key="6">
    <source>
        <dbReference type="ARBA" id="ARBA00022679"/>
    </source>
</evidence>
<feature type="domain" description="Histidine kinase" evidence="12">
    <location>
        <begin position="393"/>
        <end position="609"/>
    </location>
</feature>
<keyword evidence="10" id="KW-0902">Two-component regulatory system</keyword>
<dbReference type="HOGENOM" id="CLU_000445_89_2_7"/>
<evidence type="ECO:0000256" key="9">
    <source>
        <dbReference type="ARBA" id="ARBA00022840"/>
    </source>
</evidence>
<feature type="domain" description="HAMP" evidence="13">
    <location>
        <begin position="200"/>
        <end position="252"/>
    </location>
</feature>
<evidence type="ECO:0000256" key="5">
    <source>
        <dbReference type="ARBA" id="ARBA00022553"/>
    </source>
</evidence>
<dbReference type="eggNOG" id="COG5002">
    <property type="taxonomic scope" value="Bacteria"/>
</dbReference>
<evidence type="ECO:0000256" key="11">
    <source>
        <dbReference type="ARBA" id="ARBA00023136"/>
    </source>
</evidence>
<dbReference type="OrthoDB" id="9762798at2"/>
<keyword evidence="15" id="KW-1185">Reference proteome</keyword>
<keyword evidence="9" id="KW-0067">ATP-binding</keyword>
<dbReference type="SUPFAM" id="SSF158472">
    <property type="entry name" value="HAMP domain-like"/>
    <property type="match status" value="1"/>
</dbReference>
<dbReference type="SUPFAM" id="SSF55785">
    <property type="entry name" value="PYP-like sensor domain (PAS domain)"/>
    <property type="match status" value="1"/>
</dbReference>
<dbReference type="PANTHER" id="PTHR42878:SF7">
    <property type="entry name" value="SENSOR HISTIDINE KINASE GLRK"/>
    <property type="match status" value="1"/>
</dbReference>
<evidence type="ECO:0000256" key="8">
    <source>
        <dbReference type="ARBA" id="ARBA00022777"/>
    </source>
</evidence>
<evidence type="ECO:0000259" key="13">
    <source>
        <dbReference type="PROSITE" id="PS50885"/>
    </source>
</evidence>
<dbReference type="Gene3D" id="1.10.287.130">
    <property type="match status" value="1"/>
</dbReference>
<keyword evidence="6" id="KW-0808">Transferase</keyword>
<evidence type="ECO:0000256" key="4">
    <source>
        <dbReference type="ARBA" id="ARBA00022475"/>
    </source>
</evidence>
<dbReference type="SMART" id="SM00388">
    <property type="entry name" value="HisKA"/>
    <property type="match status" value="1"/>
</dbReference>
<dbReference type="InterPro" id="IPR035965">
    <property type="entry name" value="PAS-like_dom_sf"/>
</dbReference>
<keyword evidence="11" id="KW-0472">Membrane</keyword>
<dbReference type="FunFam" id="3.30.565.10:FF:000023">
    <property type="entry name" value="PAS domain-containing sensor histidine kinase"/>
    <property type="match status" value="1"/>
</dbReference>
<sequence length="617" mass="68278">MLLKTKLLLAQVPLALALLVLGIVAVATIGQLGSHSERILHDNYRSVLAAQRMKEAIERMDSAALFIALGRREQGKQLALSNRKVFEEELAVQVRNITEKGEREVSNALAARWRDYLTAYENFIQETSNEALRDRVFSDLFPKFLAIKEGADHILSLNQDAMIRKSDEVRQVSQRLERLITFAALVAALAGIFASSVLTTRIIRPLSVLTQTARRIKEGDLAVRARVEGSDEIALLAQEFNTMTDSLDRYRRSSLGELLQAQQASQAAIDNLPDPVLATNLEGKILGANRIAEAWFGPILSGSCEETGQNPEPVLTTAIKKARKYVLAGKGAYRPSDLEDAVNIHAPEGERSVLPLAVPVYDQNGNLASVSLILRDVTPQSKMDAMSKSLVATFAHEFRTPLTSLHLAIHILLDQLAGAMTEKQLDLIYAAREDCERLQNLVDDILNLVRLQSGKIELRRVVIRIFSIIKNIIDQHRLLAEEQGLDLACVYPPFDEEVFADPERLELVFANLITNAIRHTPAGGSIEIRVLPEKEFLRIEIKDTGEGIPLEYQSQIFEKYFQVSGSSWKGVGLGLALAKNIIAAHGGEIGLSSQSGQGSTFWFTLPRLENKPMDNGL</sequence>
<keyword evidence="5" id="KW-0597">Phosphoprotein</keyword>
<dbReference type="InterPro" id="IPR036890">
    <property type="entry name" value="HATPase_C_sf"/>
</dbReference>
<dbReference type="InterPro" id="IPR003594">
    <property type="entry name" value="HATPase_dom"/>
</dbReference>
<evidence type="ECO:0000256" key="3">
    <source>
        <dbReference type="ARBA" id="ARBA00012438"/>
    </source>
</evidence>
<dbReference type="AlphaFoldDB" id="F2NIP6"/>
<dbReference type="GO" id="GO:0030295">
    <property type="term" value="F:protein kinase activator activity"/>
    <property type="evidence" value="ECO:0007669"/>
    <property type="project" value="TreeGrafter"/>
</dbReference>
<reference evidence="14 15" key="1">
    <citation type="journal article" date="2011" name="Stand. Genomic Sci.">
        <title>Complete genome sequence of the acetate-degrading sulfate reducer Desulfobacca acetoxidans type strain (ASRB2).</title>
        <authorList>
            <person name="Goker M."/>
            <person name="Teshima H."/>
            <person name="Lapidus A."/>
            <person name="Nolan M."/>
            <person name="Lucas S."/>
            <person name="Hammon N."/>
            <person name="Deshpande S."/>
            <person name="Cheng J.F."/>
            <person name="Tapia R."/>
            <person name="Han C."/>
            <person name="Goodwin L."/>
            <person name="Pitluck S."/>
            <person name="Huntemann M."/>
            <person name="Liolios K."/>
            <person name="Ivanova N."/>
            <person name="Pagani I."/>
            <person name="Mavromatis K."/>
            <person name="Ovchinikova G."/>
            <person name="Pati A."/>
            <person name="Chen A."/>
            <person name="Palaniappan K."/>
            <person name="Land M."/>
            <person name="Hauser L."/>
            <person name="Brambilla E.M."/>
            <person name="Rohde M."/>
            <person name="Spring S."/>
            <person name="Detter J.C."/>
            <person name="Woyke T."/>
            <person name="Bristow J."/>
            <person name="Eisen J.A."/>
            <person name="Markowitz V."/>
            <person name="Hugenholtz P."/>
            <person name="Kyrpides N.C."/>
            <person name="Klenk H.P."/>
        </authorList>
    </citation>
    <scope>NUCLEOTIDE SEQUENCE [LARGE SCALE GENOMIC DNA]</scope>
    <source>
        <strain evidence="15">ATCC 700848 / DSM 11109 / ASRB2</strain>
    </source>
</reference>
<comment type="catalytic activity">
    <reaction evidence="1">
        <text>ATP + protein L-histidine = ADP + protein N-phospho-L-histidine.</text>
        <dbReference type="EC" id="2.7.13.3"/>
    </reaction>
</comment>
<evidence type="ECO:0000259" key="12">
    <source>
        <dbReference type="PROSITE" id="PS50109"/>
    </source>
</evidence>
<comment type="subcellular location">
    <subcellularLocation>
        <location evidence="2">Cell membrane</location>
    </subcellularLocation>
</comment>
<evidence type="ECO:0000256" key="1">
    <source>
        <dbReference type="ARBA" id="ARBA00000085"/>
    </source>
</evidence>
<dbReference type="GO" id="GO:0005524">
    <property type="term" value="F:ATP binding"/>
    <property type="evidence" value="ECO:0007669"/>
    <property type="project" value="UniProtKB-KW"/>
</dbReference>
<keyword evidence="4" id="KW-1003">Cell membrane</keyword>
<dbReference type="CDD" id="cd06225">
    <property type="entry name" value="HAMP"/>
    <property type="match status" value="1"/>
</dbReference>
<dbReference type="SMART" id="SM00304">
    <property type="entry name" value="HAMP"/>
    <property type="match status" value="1"/>
</dbReference>
<dbReference type="SUPFAM" id="SSF47384">
    <property type="entry name" value="Homodimeric domain of signal transducing histidine kinase"/>
    <property type="match status" value="1"/>
</dbReference>
<dbReference type="RefSeq" id="WP_013707630.1">
    <property type="nucleotide sequence ID" value="NC_015388.1"/>
</dbReference>
<dbReference type="InterPro" id="IPR050351">
    <property type="entry name" value="BphY/WalK/GraS-like"/>
</dbReference>
<keyword evidence="8 14" id="KW-0418">Kinase</keyword>
<dbReference type="Pfam" id="PF00512">
    <property type="entry name" value="HisKA"/>
    <property type="match status" value="1"/>
</dbReference>
<dbReference type="PRINTS" id="PR00344">
    <property type="entry name" value="BCTRLSENSOR"/>
</dbReference>
<dbReference type="Gene3D" id="6.10.340.10">
    <property type="match status" value="1"/>
</dbReference>
<dbReference type="Pfam" id="PF00672">
    <property type="entry name" value="HAMP"/>
    <property type="match status" value="1"/>
</dbReference>
<dbReference type="PROSITE" id="PS50109">
    <property type="entry name" value="HIS_KIN"/>
    <property type="match status" value="1"/>
</dbReference>
<dbReference type="Gene3D" id="3.30.450.20">
    <property type="entry name" value="PAS domain"/>
    <property type="match status" value="1"/>
</dbReference>
<dbReference type="GO" id="GO:0000155">
    <property type="term" value="F:phosphorelay sensor kinase activity"/>
    <property type="evidence" value="ECO:0007669"/>
    <property type="project" value="InterPro"/>
</dbReference>